<dbReference type="NCBIfam" id="TIGR00368">
    <property type="entry name" value="YifB family Mg chelatase-like AAA ATPase"/>
    <property type="match status" value="1"/>
</dbReference>
<dbReference type="InterPro" id="IPR027417">
    <property type="entry name" value="P-loop_NTPase"/>
</dbReference>
<dbReference type="PANTHER" id="PTHR32039:SF7">
    <property type="entry name" value="COMPETENCE PROTEIN COMM"/>
    <property type="match status" value="1"/>
</dbReference>
<keyword evidence="5" id="KW-1185">Reference proteome</keyword>
<proteinExistence type="inferred from homology"/>
<evidence type="ECO:0000256" key="2">
    <source>
        <dbReference type="SAM" id="MobiDB-lite"/>
    </source>
</evidence>
<comment type="similarity">
    <text evidence="1">Belongs to the Mg-chelatase subunits D/I family. ComM subfamily.</text>
</comment>
<dbReference type="InterPro" id="IPR025158">
    <property type="entry name" value="Mg_chelat-rel_C"/>
</dbReference>
<accession>A0A6S7A7V1</accession>
<gene>
    <name evidence="4" type="ORF">LMG26690_03230</name>
</gene>
<evidence type="ECO:0000256" key="1">
    <source>
        <dbReference type="ARBA" id="ARBA00006354"/>
    </source>
</evidence>
<dbReference type="SUPFAM" id="SSF54211">
    <property type="entry name" value="Ribosomal protein S5 domain 2-like"/>
    <property type="match status" value="1"/>
</dbReference>
<dbReference type="GO" id="GO:0005524">
    <property type="term" value="F:ATP binding"/>
    <property type="evidence" value="ECO:0007669"/>
    <property type="project" value="InterPro"/>
</dbReference>
<dbReference type="SUPFAM" id="SSF52540">
    <property type="entry name" value="P-loop containing nucleoside triphosphate hydrolases"/>
    <property type="match status" value="1"/>
</dbReference>
<name>A0A6S7A7V1_9BURK</name>
<dbReference type="InterPro" id="IPR045006">
    <property type="entry name" value="CHLI-like"/>
</dbReference>
<dbReference type="Pfam" id="PF01078">
    <property type="entry name" value="Mg_chelatase"/>
    <property type="match status" value="1"/>
</dbReference>
<dbReference type="InterPro" id="IPR000523">
    <property type="entry name" value="Mg_chelatse_chII-like_cat_dom"/>
</dbReference>
<evidence type="ECO:0000313" key="4">
    <source>
        <dbReference type="EMBL" id="CAB3711660.1"/>
    </source>
</evidence>
<sequence>MTLAVLASRALSGMHAHAVRVETHLGPGLPGFNVVGLVDTEVRESRERVRAAIINSGFEFPAGRITVNLSPADMPKESGRFDLPIALGVLLASGQLAAPAQDGAQAGRQRGGRSGGDSGEQSVDRCAGHSGELRRELPGEHPGKDPDGPSSEPACDSSGAHAAGLAGERRADQPRAPDPALSRLVLAGELSLTGALVPVAAPLVIALSVARDAPDATLILPAGSAEQAAWVPGLRVLSARCLADVAAHAAGASLLPDAVPAPWPPIAPVLCMSDVRGQPGARRALEVAAAGGHSLLMLGPPGAGKSMLAARLPGLLPPLERSQALEAAAVAAMAGMPDALTGQPPFRAPHHSASVAALVGGGGRPRPGEISLAHHGVLFLDELPEFSRRSLEALREPLEAGRVVISRALHAAQFPARFQLVAAMNPCPCGWRGHPARACTCTPDQVARYAGKISGPLLDRIDLHVALPPSDPAWMTAPPGEASQAVRERVVRCRERQLARQGKINAALAGAELDEFCVMDGDAQALLHQAMRRLTGSARAMHRALRVARTIADLDGQAVLAASHVAQAVQYRRTGV</sequence>
<dbReference type="InterPro" id="IPR020568">
    <property type="entry name" value="Ribosomal_Su5_D2-typ_SF"/>
</dbReference>
<feature type="compositionally biased region" description="Basic and acidic residues" evidence="2">
    <location>
        <begin position="122"/>
        <end position="147"/>
    </location>
</feature>
<feature type="region of interest" description="Disordered" evidence="2">
    <location>
        <begin position="100"/>
        <end position="176"/>
    </location>
</feature>
<dbReference type="Proteomes" id="UP000494214">
    <property type="component" value="Unassembled WGS sequence"/>
</dbReference>
<dbReference type="SMART" id="SM00382">
    <property type="entry name" value="AAA"/>
    <property type="match status" value="1"/>
</dbReference>
<dbReference type="Pfam" id="PF13541">
    <property type="entry name" value="ChlI"/>
    <property type="match status" value="1"/>
</dbReference>
<dbReference type="Gene3D" id="3.40.50.300">
    <property type="entry name" value="P-loop containing nucleotide triphosphate hydrolases"/>
    <property type="match status" value="1"/>
</dbReference>
<dbReference type="PANTHER" id="PTHR32039">
    <property type="entry name" value="MAGNESIUM-CHELATASE SUBUNIT CHLI"/>
    <property type="match status" value="1"/>
</dbReference>
<evidence type="ECO:0000259" key="3">
    <source>
        <dbReference type="SMART" id="SM00382"/>
    </source>
</evidence>
<dbReference type="EMBL" id="CADIJM010000006">
    <property type="protein sequence ID" value="CAB3711660.1"/>
    <property type="molecule type" value="Genomic_DNA"/>
</dbReference>
<protein>
    <recommendedName>
        <fullName evidence="3">AAA+ ATPase domain-containing protein</fullName>
    </recommendedName>
</protein>
<dbReference type="AlphaFoldDB" id="A0A6S7A7V1"/>
<organism evidence="4 5">
    <name type="scientific">Achromobacter animicus</name>
    <dbReference type="NCBI Taxonomy" id="1389935"/>
    <lineage>
        <taxon>Bacteria</taxon>
        <taxon>Pseudomonadati</taxon>
        <taxon>Pseudomonadota</taxon>
        <taxon>Betaproteobacteria</taxon>
        <taxon>Burkholderiales</taxon>
        <taxon>Alcaligenaceae</taxon>
        <taxon>Achromobacter</taxon>
    </lineage>
</organism>
<evidence type="ECO:0000313" key="5">
    <source>
        <dbReference type="Proteomes" id="UP000494214"/>
    </source>
</evidence>
<dbReference type="InterPro" id="IPR004482">
    <property type="entry name" value="Mg_chelat-rel"/>
</dbReference>
<feature type="domain" description="AAA+ ATPase" evidence="3">
    <location>
        <begin position="291"/>
        <end position="471"/>
    </location>
</feature>
<dbReference type="RefSeq" id="WP_254594992.1">
    <property type="nucleotide sequence ID" value="NZ_CADIJM010000006.1"/>
</dbReference>
<dbReference type="InterPro" id="IPR003593">
    <property type="entry name" value="AAA+_ATPase"/>
</dbReference>
<reference evidence="4 5" key="1">
    <citation type="submission" date="2020-04" db="EMBL/GenBank/DDBJ databases">
        <authorList>
            <person name="De Canck E."/>
        </authorList>
    </citation>
    <scope>NUCLEOTIDE SEQUENCE [LARGE SCALE GENOMIC DNA]</scope>
    <source>
        <strain evidence="4 5">LMG 26690</strain>
    </source>
</reference>
<dbReference type="Pfam" id="PF13335">
    <property type="entry name" value="Mg_chelatase_C"/>
    <property type="match status" value="1"/>
</dbReference>